<sequence>MRPDEVIQNERRAAETMSETSEGTVTTSVSGKSGFESREELREIAAVLGILNPDELHQERFRVDRRKLEQMLIGGNDVPKPADTFFHNQMSLDLESLTYSQCRRLPTFTNIRRSIEIPAYRFDRTRTLDRQ</sequence>
<dbReference type="AlphaFoldDB" id="A0AAJ7S6E6"/>
<keyword evidence="2" id="KW-1185">Reference proteome</keyword>
<gene>
    <name evidence="3" type="primary">LOC113464752</name>
</gene>
<feature type="compositionally biased region" description="Basic and acidic residues" evidence="1">
    <location>
        <begin position="1"/>
        <end position="14"/>
    </location>
</feature>
<evidence type="ECO:0000256" key="1">
    <source>
        <dbReference type="SAM" id="MobiDB-lite"/>
    </source>
</evidence>
<evidence type="ECO:0000313" key="3">
    <source>
        <dbReference type="RefSeq" id="XP_026672191.1"/>
    </source>
</evidence>
<feature type="region of interest" description="Disordered" evidence="1">
    <location>
        <begin position="1"/>
        <end position="34"/>
    </location>
</feature>
<dbReference type="KEGG" id="ccal:113464752"/>
<reference evidence="3" key="1">
    <citation type="submission" date="2025-08" db="UniProtKB">
        <authorList>
            <consortium name="RefSeq"/>
        </authorList>
    </citation>
    <scope>IDENTIFICATION</scope>
    <source>
        <tissue evidence="3">Whole body</tissue>
    </source>
</reference>
<feature type="compositionally biased region" description="Low complexity" evidence="1">
    <location>
        <begin position="15"/>
        <end position="34"/>
    </location>
</feature>
<name>A0AAJ7S6E6_9HYME</name>
<organism evidence="2 3">
    <name type="scientific">Ceratina calcarata</name>
    <dbReference type="NCBI Taxonomy" id="156304"/>
    <lineage>
        <taxon>Eukaryota</taxon>
        <taxon>Metazoa</taxon>
        <taxon>Ecdysozoa</taxon>
        <taxon>Arthropoda</taxon>
        <taxon>Hexapoda</taxon>
        <taxon>Insecta</taxon>
        <taxon>Pterygota</taxon>
        <taxon>Neoptera</taxon>
        <taxon>Endopterygota</taxon>
        <taxon>Hymenoptera</taxon>
        <taxon>Apocrita</taxon>
        <taxon>Aculeata</taxon>
        <taxon>Apoidea</taxon>
        <taxon>Anthophila</taxon>
        <taxon>Apidae</taxon>
        <taxon>Ceratina</taxon>
        <taxon>Zadontomerus</taxon>
    </lineage>
</organism>
<protein>
    <submittedName>
        <fullName evidence="3">Protein bicaudal C-like</fullName>
    </submittedName>
</protein>
<evidence type="ECO:0000313" key="2">
    <source>
        <dbReference type="Proteomes" id="UP000694925"/>
    </source>
</evidence>
<accession>A0AAJ7S6E6</accession>
<dbReference type="Proteomes" id="UP000694925">
    <property type="component" value="Unplaced"/>
</dbReference>
<dbReference type="RefSeq" id="XP_026672191.1">
    <property type="nucleotide sequence ID" value="XM_026816390.1"/>
</dbReference>
<proteinExistence type="predicted"/>
<dbReference type="GeneID" id="113464752"/>